<dbReference type="RefSeq" id="WP_270683850.1">
    <property type="nucleotide sequence ID" value="NZ_JAQFWQ010000008.1"/>
</dbReference>
<reference evidence="6 7" key="1">
    <citation type="submission" date="2023-01" db="EMBL/GenBank/DDBJ databases">
        <title>Draft genome sequence of Nocardiopsis sp. RSe5-2 isolated from halophytes.</title>
        <authorList>
            <person name="Duangmal K."/>
            <person name="Chantavorakit T."/>
        </authorList>
    </citation>
    <scope>NUCLEOTIDE SEQUENCE [LARGE SCALE GENOMIC DNA]</scope>
    <source>
        <strain evidence="6 7">RSe5-2</strain>
    </source>
</reference>
<sequence length="484" mass="50899">MDRTTVTAAAREYLDSGAFFTELSGLVAYPTESRRPEGSVALKAYLCDALGPILEELGCAVTLAANPVGTGGPFLIATRVEGEELPTVVCYGHADVVDGQAGQWGDGRDPWTLTAVGDRWYGRGTADNKGQHLINLAALRAVLAVRGRLGFNLTMLFETGEEIGSPGLAEFVRDHRDELRADVMIASDGPRLTAPTPTLFLGARGGATIELDADLRPADHHSGNWGGLLRNAATTLTGAIGTLVDGHGRIACPALLPERLPDPVRAALSRVHLTTSPDGGAIDTGWADPGLTPAERLYGWNALEVLALDAGDADAPVNAIPGRARAVLQLRFVVGTDLDGMARSLRAHLDDQGYPMVGVHIPQAFPASRTDPDHPWVRWAVASLERSAGGPVTVLPNIGGSLPNHVFTDILQVPTIWMPHSYPGCRQHAPDEHLLVSVARQGLEMATGLFHDLGAAGEGGPPPPQASSATGPRSTGSSDTPVPR</sequence>
<keyword evidence="3" id="KW-0378">Hydrolase</keyword>
<dbReference type="InterPro" id="IPR011650">
    <property type="entry name" value="Peptidase_M20_dimer"/>
</dbReference>
<proteinExistence type="predicted"/>
<evidence type="ECO:0000256" key="1">
    <source>
        <dbReference type="ARBA" id="ARBA00022670"/>
    </source>
</evidence>
<dbReference type="SUPFAM" id="SSF53187">
    <property type="entry name" value="Zn-dependent exopeptidases"/>
    <property type="match status" value="1"/>
</dbReference>
<keyword evidence="2" id="KW-0479">Metal-binding</keyword>
<evidence type="ECO:0000259" key="5">
    <source>
        <dbReference type="Pfam" id="PF07687"/>
    </source>
</evidence>
<gene>
    <name evidence="6" type="ORF">O4J56_04845</name>
</gene>
<keyword evidence="1" id="KW-0645">Protease</keyword>
<dbReference type="InterPro" id="IPR002933">
    <property type="entry name" value="Peptidase_M20"/>
</dbReference>
<protein>
    <submittedName>
        <fullName evidence="6">M20 family metallopeptidase</fullName>
    </submittedName>
</protein>
<feature type="region of interest" description="Disordered" evidence="4">
    <location>
        <begin position="452"/>
        <end position="484"/>
    </location>
</feature>
<dbReference type="PROSITE" id="PS00759">
    <property type="entry name" value="ARGE_DAPE_CPG2_2"/>
    <property type="match status" value="1"/>
</dbReference>
<feature type="compositionally biased region" description="Polar residues" evidence="4">
    <location>
        <begin position="473"/>
        <end position="484"/>
    </location>
</feature>
<evidence type="ECO:0000256" key="2">
    <source>
        <dbReference type="ARBA" id="ARBA00022723"/>
    </source>
</evidence>
<keyword evidence="7" id="KW-1185">Reference proteome</keyword>
<dbReference type="InterPro" id="IPR051458">
    <property type="entry name" value="Cyt/Met_Dipeptidase"/>
</dbReference>
<name>A0ABT4TZ34_9ACTN</name>
<dbReference type="EMBL" id="JAQFWQ010000008">
    <property type="protein sequence ID" value="MDA2809956.1"/>
    <property type="molecule type" value="Genomic_DNA"/>
</dbReference>
<dbReference type="InterPro" id="IPR001261">
    <property type="entry name" value="ArgE/DapE_CS"/>
</dbReference>
<dbReference type="PANTHER" id="PTHR43270">
    <property type="entry name" value="BETA-ALA-HIS DIPEPTIDASE"/>
    <property type="match status" value="1"/>
</dbReference>
<organism evidence="6 7">
    <name type="scientific">Nocardiopsis endophytica</name>
    <dbReference type="NCBI Taxonomy" id="3018445"/>
    <lineage>
        <taxon>Bacteria</taxon>
        <taxon>Bacillati</taxon>
        <taxon>Actinomycetota</taxon>
        <taxon>Actinomycetes</taxon>
        <taxon>Streptosporangiales</taxon>
        <taxon>Nocardiopsidaceae</taxon>
        <taxon>Nocardiopsis</taxon>
    </lineage>
</organism>
<dbReference type="PANTHER" id="PTHR43270:SF12">
    <property type="entry name" value="SUCCINYL-DIAMINOPIMELATE DESUCCINYLASE"/>
    <property type="match status" value="1"/>
</dbReference>
<feature type="domain" description="Peptidase M20 dimerisation" evidence="5">
    <location>
        <begin position="219"/>
        <end position="354"/>
    </location>
</feature>
<dbReference type="NCBIfam" id="NF005478">
    <property type="entry name" value="PRK07079.1"/>
    <property type="match status" value="1"/>
</dbReference>
<evidence type="ECO:0000256" key="3">
    <source>
        <dbReference type="ARBA" id="ARBA00022801"/>
    </source>
</evidence>
<dbReference type="Pfam" id="PF07687">
    <property type="entry name" value="M20_dimer"/>
    <property type="match status" value="1"/>
</dbReference>
<dbReference type="Gene3D" id="3.40.630.10">
    <property type="entry name" value="Zn peptidases"/>
    <property type="match status" value="1"/>
</dbReference>
<evidence type="ECO:0000313" key="6">
    <source>
        <dbReference type="EMBL" id="MDA2809956.1"/>
    </source>
</evidence>
<evidence type="ECO:0000256" key="4">
    <source>
        <dbReference type="SAM" id="MobiDB-lite"/>
    </source>
</evidence>
<dbReference type="Proteomes" id="UP001527866">
    <property type="component" value="Unassembled WGS sequence"/>
</dbReference>
<evidence type="ECO:0000313" key="7">
    <source>
        <dbReference type="Proteomes" id="UP001527866"/>
    </source>
</evidence>
<dbReference type="Gene3D" id="3.30.70.360">
    <property type="match status" value="1"/>
</dbReference>
<accession>A0ABT4TZ34</accession>
<dbReference type="Pfam" id="PF01546">
    <property type="entry name" value="Peptidase_M20"/>
    <property type="match status" value="1"/>
</dbReference>
<comment type="caution">
    <text evidence="6">The sequence shown here is derived from an EMBL/GenBank/DDBJ whole genome shotgun (WGS) entry which is preliminary data.</text>
</comment>